<dbReference type="PROSITE" id="PS50929">
    <property type="entry name" value="ABC_TM1F"/>
    <property type="match status" value="1"/>
</dbReference>
<evidence type="ECO:0000313" key="13">
    <source>
        <dbReference type="Proteomes" id="UP001057375"/>
    </source>
</evidence>
<dbReference type="PANTHER" id="PTHR24223">
    <property type="entry name" value="ATP-BINDING CASSETTE SUB-FAMILY C"/>
    <property type="match status" value="1"/>
</dbReference>
<evidence type="ECO:0000256" key="8">
    <source>
        <dbReference type="ARBA" id="ARBA00023136"/>
    </source>
</evidence>
<feature type="domain" description="ABC transmembrane type-1" evidence="11">
    <location>
        <begin position="85"/>
        <end position="419"/>
    </location>
</feature>
<dbReference type="EMBL" id="BQXS01012484">
    <property type="protein sequence ID" value="GKT23761.1"/>
    <property type="molecule type" value="Genomic_DNA"/>
</dbReference>
<feature type="transmembrane region" description="Helical" evidence="10">
    <location>
        <begin position="73"/>
        <end position="93"/>
    </location>
</feature>
<dbReference type="InterPro" id="IPR036640">
    <property type="entry name" value="ABC1_TM_sf"/>
</dbReference>
<feature type="compositionally biased region" description="Basic residues" evidence="9">
    <location>
        <begin position="510"/>
        <end position="521"/>
    </location>
</feature>
<reference evidence="12" key="1">
    <citation type="submission" date="2022-03" db="EMBL/GenBank/DDBJ databases">
        <title>Draft genome sequence of Aduncisulcus paluster, a free-living microaerophilic Fornicata.</title>
        <authorList>
            <person name="Yuyama I."/>
            <person name="Kume K."/>
            <person name="Tamura T."/>
            <person name="Inagaki Y."/>
            <person name="Hashimoto T."/>
        </authorList>
    </citation>
    <scope>NUCLEOTIDE SEQUENCE</scope>
    <source>
        <strain evidence="12">NY0171</strain>
    </source>
</reference>
<keyword evidence="3" id="KW-0813">Transport</keyword>
<feature type="transmembrane region" description="Helical" evidence="10">
    <location>
        <begin position="145"/>
        <end position="168"/>
    </location>
</feature>
<name>A0ABQ5JZQ5_9EUKA</name>
<dbReference type="Pfam" id="PF00664">
    <property type="entry name" value="ABC_membrane"/>
    <property type="match status" value="1"/>
</dbReference>
<evidence type="ECO:0000256" key="9">
    <source>
        <dbReference type="SAM" id="MobiDB-lite"/>
    </source>
</evidence>
<comment type="subcellular location">
    <subcellularLocation>
        <location evidence="1">Membrane</location>
        <topology evidence="1">Multi-pass membrane protein</topology>
    </subcellularLocation>
</comment>
<proteinExistence type="inferred from homology"/>
<feature type="compositionally biased region" description="Basic and acidic residues" evidence="9">
    <location>
        <begin position="522"/>
        <end position="534"/>
    </location>
</feature>
<feature type="region of interest" description="Disordered" evidence="9">
    <location>
        <begin position="502"/>
        <end position="534"/>
    </location>
</feature>
<keyword evidence="6" id="KW-0067">ATP-binding</keyword>
<keyword evidence="8 10" id="KW-0472">Membrane</keyword>
<evidence type="ECO:0000256" key="6">
    <source>
        <dbReference type="ARBA" id="ARBA00022840"/>
    </source>
</evidence>
<evidence type="ECO:0000313" key="12">
    <source>
        <dbReference type="EMBL" id="GKT23761.1"/>
    </source>
</evidence>
<dbReference type="SUPFAM" id="SSF90123">
    <property type="entry name" value="ABC transporter transmembrane region"/>
    <property type="match status" value="1"/>
</dbReference>
<sequence>MEKNPREKAGFLSKLFFLYISPIIGLSKRRPIEFSDVHPTDSLLNHDKMSKKFASVWSRECKKTNKKPSLVKAILFTVWNSPCFILSFIGKLIQSVLQFFPSMVLKRFTNLLNEIFDGHQALETSESLSFLDLFRIIVSTPSLRVLYLQALFLALSIFIVPLIRLLAIQQYYFFSSTMSRALNTMLRTQMYQKVMNLDEVSRQKCNNGSILNLVLGDVRSVSSFVNNIHQQWSQIFQLILGISLIASNVGSISFFGVAILAVLIPFQKYLAKCASKRRAKRGSLIRARVKLVNEIINGIRIIKSSAYEPFFVKKVKKERKDILKRLFSIRILNQSQKLIVELIPMLLSFTIFVTQSLKMNKIKDSCELEFGTNNDEFDECFSSYANIFSISNFISTISLFNSLWYPLQAIPKMLDQYGDVQEAEGRIMTFMALKEKNKQEKQHVHNIPHGGENTKVVIGTTTVSTHESKNRSDLEKEEIEISQGVDASWDVVDESVFTKLKRKSREERKKEKKEKRRKERERKKEERAKRREVL</sequence>
<dbReference type="InterPro" id="IPR050173">
    <property type="entry name" value="ABC_transporter_C-like"/>
</dbReference>
<gene>
    <name evidence="12" type="ORF">ADUPG1_012526</name>
</gene>
<keyword evidence="4 10" id="KW-0812">Transmembrane</keyword>
<evidence type="ECO:0000256" key="10">
    <source>
        <dbReference type="SAM" id="Phobius"/>
    </source>
</evidence>
<dbReference type="Proteomes" id="UP001057375">
    <property type="component" value="Unassembled WGS sequence"/>
</dbReference>
<comment type="caution">
    <text evidence="12">The sequence shown here is derived from an EMBL/GenBank/DDBJ whole genome shotgun (WGS) entry which is preliminary data.</text>
</comment>
<keyword evidence="13" id="KW-1185">Reference proteome</keyword>
<keyword evidence="5" id="KW-0547">Nucleotide-binding</keyword>
<evidence type="ECO:0000256" key="5">
    <source>
        <dbReference type="ARBA" id="ARBA00022741"/>
    </source>
</evidence>
<feature type="transmembrane region" description="Helical" evidence="10">
    <location>
        <begin position="235"/>
        <end position="266"/>
    </location>
</feature>
<accession>A0ABQ5JZQ5</accession>
<evidence type="ECO:0000256" key="7">
    <source>
        <dbReference type="ARBA" id="ARBA00022989"/>
    </source>
</evidence>
<evidence type="ECO:0000259" key="11">
    <source>
        <dbReference type="PROSITE" id="PS50929"/>
    </source>
</evidence>
<evidence type="ECO:0000256" key="3">
    <source>
        <dbReference type="ARBA" id="ARBA00022448"/>
    </source>
</evidence>
<organism evidence="12 13">
    <name type="scientific">Aduncisulcus paluster</name>
    <dbReference type="NCBI Taxonomy" id="2918883"/>
    <lineage>
        <taxon>Eukaryota</taxon>
        <taxon>Metamonada</taxon>
        <taxon>Carpediemonas-like organisms</taxon>
        <taxon>Aduncisulcus</taxon>
    </lineage>
</organism>
<comment type="similarity">
    <text evidence="2">Belongs to the ABC transporter superfamily. ABCC family. Conjugate transporter (TC 3.A.1.208) subfamily.</text>
</comment>
<evidence type="ECO:0000256" key="2">
    <source>
        <dbReference type="ARBA" id="ARBA00009726"/>
    </source>
</evidence>
<dbReference type="PANTHER" id="PTHR24223:SF456">
    <property type="entry name" value="MULTIDRUG RESISTANCE-ASSOCIATED PROTEIN LETHAL(2)03659"/>
    <property type="match status" value="1"/>
</dbReference>
<protein>
    <recommendedName>
        <fullName evidence="11">ABC transmembrane type-1 domain-containing protein</fullName>
    </recommendedName>
</protein>
<evidence type="ECO:0000256" key="1">
    <source>
        <dbReference type="ARBA" id="ARBA00004141"/>
    </source>
</evidence>
<evidence type="ECO:0000256" key="4">
    <source>
        <dbReference type="ARBA" id="ARBA00022692"/>
    </source>
</evidence>
<keyword evidence="7 10" id="KW-1133">Transmembrane helix</keyword>
<dbReference type="InterPro" id="IPR011527">
    <property type="entry name" value="ABC1_TM_dom"/>
</dbReference>
<dbReference type="Gene3D" id="1.20.1560.10">
    <property type="entry name" value="ABC transporter type 1, transmembrane domain"/>
    <property type="match status" value="1"/>
</dbReference>